<dbReference type="STRING" id="8496.A0A151NF09"/>
<name>A0A151NF09_ALLMI</name>
<gene>
    <name evidence="1" type="ORF">Y1Q_0007952</name>
</gene>
<evidence type="ECO:0000313" key="1">
    <source>
        <dbReference type="EMBL" id="KYO35364.1"/>
    </source>
</evidence>
<dbReference type="EMBL" id="AKHW03003201">
    <property type="protein sequence ID" value="KYO35364.1"/>
    <property type="molecule type" value="Genomic_DNA"/>
</dbReference>
<dbReference type="Gene3D" id="3.60.10.10">
    <property type="entry name" value="Endonuclease/exonuclease/phosphatase"/>
    <property type="match status" value="1"/>
</dbReference>
<evidence type="ECO:0000313" key="2">
    <source>
        <dbReference type="Proteomes" id="UP000050525"/>
    </source>
</evidence>
<comment type="caution">
    <text evidence="1">The sequence shown here is derived from an EMBL/GenBank/DDBJ whole genome shotgun (WGS) entry which is preliminary data.</text>
</comment>
<protein>
    <recommendedName>
        <fullName evidence="3">Endonuclease/exonuclease/phosphatase domain-containing protein</fullName>
    </recommendedName>
</protein>
<proteinExistence type="predicted"/>
<reference evidence="1 2" key="1">
    <citation type="journal article" date="2012" name="Genome Biol.">
        <title>Sequencing three crocodilian genomes to illuminate the evolution of archosaurs and amniotes.</title>
        <authorList>
            <person name="St John J.A."/>
            <person name="Braun E.L."/>
            <person name="Isberg S.R."/>
            <person name="Miles L.G."/>
            <person name="Chong A.Y."/>
            <person name="Gongora J."/>
            <person name="Dalzell P."/>
            <person name="Moran C."/>
            <person name="Bed'hom B."/>
            <person name="Abzhanov A."/>
            <person name="Burgess S.C."/>
            <person name="Cooksey A.M."/>
            <person name="Castoe T.A."/>
            <person name="Crawford N.G."/>
            <person name="Densmore L.D."/>
            <person name="Drew J.C."/>
            <person name="Edwards S.V."/>
            <person name="Faircloth B.C."/>
            <person name="Fujita M.K."/>
            <person name="Greenwold M.J."/>
            <person name="Hoffmann F.G."/>
            <person name="Howard J.M."/>
            <person name="Iguchi T."/>
            <person name="Janes D.E."/>
            <person name="Khan S.Y."/>
            <person name="Kohno S."/>
            <person name="de Koning A.J."/>
            <person name="Lance S.L."/>
            <person name="McCarthy F.M."/>
            <person name="McCormack J.E."/>
            <person name="Merchant M.E."/>
            <person name="Peterson D.G."/>
            <person name="Pollock D.D."/>
            <person name="Pourmand N."/>
            <person name="Raney B.J."/>
            <person name="Roessler K.A."/>
            <person name="Sanford J.R."/>
            <person name="Sawyer R.H."/>
            <person name="Schmidt C.J."/>
            <person name="Triplett E.W."/>
            <person name="Tuberville T.D."/>
            <person name="Venegas-Anaya M."/>
            <person name="Howard J.T."/>
            <person name="Jarvis E.D."/>
            <person name="Guillette L.J.Jr."/>
            <person name="Glenn T.C."/>
            <person name="Green R.E."/>
            <person name="Ray D.A."/>
        </authorList>
    </citation>
    <scope>NUCLEOTIDE SEQUENCE [LARGE SCALE GENOMIC DNA]</scope>
    <source>
        <strain evidence="1">KSC_2009_1</strain>
    </source>
</reference>
<organism evidence="1 2">
    <name type="scientific">Alligator mississippiensis</name>
    <name type="common">American alligator</name>
    <dbReference type="NCBI Taxonomy" id="8496"/>
    <lineage>
        <taxon>Eukaryota</taxon>
        <taxon>Metazoa</taxon>
        <taxon>Chordata</taxon>
        <taxon>Craniata</taxon>
        <taxon>Vertebrata</taxon>
        <taxon>Euteleostomi</taxon>
        <taxon>Archelosauria</taxon>
        <taxon>Archosauria</taxon>
        <taxon>Crocodylia</taxon>
        <taxon>Alligatoridae</taxon>
        <taxon>Alligatorinae</taxon>
        <taxon>Alligator</taxon>
    </lineage>
</organism>
<dbReference type="Proteomes" id="UP000050525">
    <property type="component" value="Unassembled WGS sequence"/>
</dbReference>
<evidence type="ECO:0008006" key="3">
    <source>
        <dbReference type="Google" id="ProtNLM"/>
    </source>
</evidence>
<sequence>MHHCHQLSCSDSGFGQGSVKKRFYSDIDNTIASIPRNNKVILLGDFNARVGHDHKIWRGTISKNGMGKANANGILLLTKCTQHGLIVRNTIIR</sequence>
<accession>A0A151NF09</accession>
<dbReference type="AlphaFoldDB" id="A0A151NF09"/>
<dbReference type="InterPro" id="IPR036691">
    <property type="entry name" value="Endo/exonu/phosph_ase_sf"/>
</dbReference>
<dbReference type="SUPFAM" id="SSF56219">
    <property type="entry name" value="DNase I-like"/>
    <property type="match status" value="1"/>
</dbReference>
<keyword evidence="2" id="KW-1185">Reference proteome</keyword>